<keyword evidence="1" id="KW-0399">Innate immunity</keyword>
<reference evidence="5" key="2">
    <citation type="journal article" date="2000" name="Genome Res.">
        <title>Normalization and subtraction of cap-trapper-selected cDNAs to prepare full-length cDNA libraries for rapid discovery of new genes.</title>
        <authorList>
            <person name="Carninci P."/>
            <person name="Shibata Y."/>
            <person name="Hayatsu N."/>
            <person name="Sugahara Y."/>
            <person name="Shibata K."/>
            <person name="Itoh M."/>
            <person name="Konno H."/>
            <person name="Okazaki Y."/>
            <person name="Muramatsu M."/>
            <person name="Hayashizaki Y."/>
        </authorList>
    </citation>
    <scope>NUCLEOTIDE SEQUENCE</scope>
</reference>
<dbReference type="SUPFAM" id="SSF47986">
    <property type="entry name" value="DEATH domain"/>
    <property type="match status" value="1"/>
</dbReference>
<feature type="domain" description="Death" evidence="4">
    <location>
        <begin position="32"/>
        <end position="109"/>
    </location>
</feature>
<gene>
    <name evidence="6" type="primary">Myd88</name>
</gene>
<evidence type="ECO:0000313" key="6">
    <source>
        <dbReference type="MGI" id="MGI:108005"/>
    </source>
</evidence>
<evidence type="ECO:0000256" key="3">
    <source>
        <dbReference type="ARBA" id="ARBA00023198"/>
    </source>
</evidence>
<evidence type="ECO:0000256" key="1">
    <source>
        <dbReference type="ARBA" id="ARBA00022588"/>
    </source>
</evidence>
<dbReference type="MGI" id="MGI:108005">
    <property type="gene designation" value="Myd88"/>
</dbReference>
<dbReference type="FunFam" id="1.10.533.10:FF:000029">
    <property type="entry name" value="Myeloid differentiation primary response protein MyD88"/>
    <property type="match status" value="1"/>
</dbReference>
<sequence length="162" mass="17949">MSAGDPRVGSGSLDSFMFSIPLVALNVGVRRRLSLFLNPRTPVAADWTLLAEEMGFEYLEIRELETRPDPTRSLLDAWQGRSGASVGRLLELLALLDREDILKELKSRIEEDCQKYLGKQQNQESEKPLQVARVESSVPQTKELGGITTLDDPLGKGPVLCP</sequence>
<evidence type="ECO:0000313" key="5">
    <source>
        <dbReference type="EMBL" id="BAC41096.1"/>
    </source>
</evidence>
<evidence type="ECO:0000256" key="2">
    <source>
        <dbReference type="ARBA" id="ARBA00022859"/>
    </source>
</evidence>
<dbReference type="GO" id="GO:0002755">
    <property type="term" value="P:MyD88-dependent toll-like receptor signaling pathway"/>
    <property type="evidence" value="ECO:0007669"/>
    <property type="project" value="InterPro"/>
</dbReference>
<reference evidence="5" key="1">
    <citation type="journal article" date="1999" name="Methods Enzymol.">
        <title>High-efficiency full-length cDNA cloning.</title>
        <authorList>
            <person name="Carninci P."/>
            <person name="Hayashizaki Y."/>
        </authorList>
    </citation>
    <scope>NUCLEOTIDE SEQUENCE</scope>
</reference>
<name>Q8C1X0_MOUSE</name>
<dbReference type="AGR" id="MGI:108005"/>
<evidence type="ECO:0000259" key="4">
    <source>
        <dbReference type="PROSITE" id="PS50017"/>
    </source>
</evidence>
<protein>
    <recommendedName>
        <fullName evidence="4">Death domain-containing protein</fullName>
    </recommendedName>
</protein>
<dbReference type="Gene3D" id="1.10.533.10">
    <property type="entry name" value="Death Domain, Fas"/>
    <property type="match status" value="1"/>
</dbReference>
<dbReference type="CDD" id="cd08312">
    <property type="entry name" value="Death_MyD88"/>
    <property type="match status" value="1"/>
</dbReference>
<dbReference type="PANTHER" id="PTHR15079:SF3">
    <property type="entry name" value="MYELOID DIFFERENTIATION PRIMARY RESPONSE PROTEIN MYD88"/>
    <property type="match status" value="1"/>
</dbReference>
<reference evidence="5" key="6">
    <citation type="submission" date="2002-04" db="EMBL/GenBank/DDBJ databases">
        <authorList>
            <person name="Adachi J."/>
            <person name="Aizawa K."/>
            <person name="Akimura T."/>
            <person name="Arakawa T."/>
            <person name="Bono H."/>
            <person name="Carninci P."/>
            <person name="Fukuda S."/>
            <person name="Furuno M."/>
            <person name="Hanagaki T."/>
            <person name="Hara A."/>
            <person name="Hashizume W."/>
            <person name="Hayashida K."/>
            <person name="Hayatsu N."/>
            <person name="Hiramoto K."/>
            <person name="Hiraoka T."/>
            <person name="Hirozane T."/>
            <person name="Hori F."/>
            <person name="Imotani K."/>
            <person name="Ishii Y."/>
            <person name="Itoh M."/>
            <person name="Kagawa I."/>
            <person name="Kasukawa T."/>
            <person name="Katoh H."/>
            <person name="Kawai J."/>
            <person name="Kojima Y."/>
            <person name="Kondo S."/>
            <person name="Konno H."/>
            <person name="Kouda M."/>
            <person name="Koya S."/>
            <person name="Kurihara C."/>
            <person name="Matsuyama T."/>
            <person name="Miyazaki A."/>
            <person name="Murata M."/>
            <person name="Nakamura M."/>
            <person name="Nishi K."/>
            <person name="Nomura K."/>
            <person name="Numazaki R."/>
            <person name="Ohno M."/>
            <person name="Ohsato N."/>
            <person name="Okazaki Y."/>
            <person name="Saito R."/>
            <person name="Saitoh H."/>
            <person name="Sakai C."/>
            <person name="Sakai K."/>
            <person name="Sakazume N."/>
            <person name="Sano H."/>
            <person name="Sasaki D."/>
            <person name="Shibata K."/>
            <person name="Shinagawa A."/>
            <person name="Shiraki T."/>
            <person name="Sogabe Y."/>
            <person name="Tagami M."/>
            <person name="Tagawa A."/>
            <person name="Takahashi F."/>
            <person name="Takaku-Akahira S."/>
            <person name="Takeda Y."/>
            <person name="Tanaka T."/>
            <person name="Tomaru A."/>
            <person name="Toya T."/>
            <person name="Yasunishi A."/>
            <person name="Muramatsu M."/>
            <person name="Hayashizaki Y."/>
        </authorList>
    </citation>
    <scope>NUCLEOTIDE SEQUENCE</scope>
</reference>
<dbReference type="InterPro" id="IPR017281">
    <property type="entry name" value="Myelin_different_resp_MyD88"/>
</dbReference>
<reference evidence="5" key="4">
    <citation type="journal article" date="2001" name="Nature">
        <title>Functional annotation of a full-length mouse cDNA collection.</title>
        <authorList>
            <consortium name="The RIKEN Genome Exploration Research Group Phase II Team and the FANTOM Consortium"/>
        </authorList>
    </citation>
    <scope>NUCLEOTIDE SEQUENCE</scope>
</reference>
<dbReference type="InterPro" id="IPR000488">
    <property type="entry name" value="Death_dom"/>
</dbReference>
<dbReference type="PeptideAtlas" id="Q8C1X0"/>
<reference evidence="5" key="7">
    <citation type="journal article" date="2005" name="Science">
        <title>The Transcriptional Landscape of the Mammalian Genome.</title>
        <authorList>
            <consortium name="The FANTOM Consortium"/>
            <consortium name="Riken Genome Exploration Research Group and Genome Science Group (Genome Network Project Core Group)"/>
        </authorList>
    </citation>
    <scope>NUCLEOTIDE SEQUENCE</scope>
</reference>
<dbReference type="GO" id="GO:0006954">
    <property type="term" value="P:inflammatory response"/>
    <property type="evidence" value="ECO:0007669"/>
    <property type="project" value="UniProtKB-KW"/>
</dbReference>
<reference evidence="5" key="8">
    <citation type="journal article" date="2005" name="Science">
        <title>Antisense Transcription in the Mammalian Transcriptome.</title>
        <authorList>
            <consortium name="RIKEN Genome Exploration Research Group and Genome Science Group (Genome Network Project Core Group) and the FANTOM Consortium"/>
        </authorList>
    </citation>
    <scope>NUCLEOTIDE SEQUENCE</scope>
</reference>
<dbReference type="InterPro" id="IPR034249">
    <property type="entry name" value="MyD88_Death"/>
</dbReference>
<dbReference type="SMART" id="SM00005">
    <property type="entry name" value="DEATH"/>
    <property type="match status" value="1"/>
</dbReference>
<dbReference type="AlphaFoldDB" id="Q8C1X0"/>
<dbReference type="GO" id="GO:0070976">
    <property type="term" value="F:TIR domain binding"/>
    <property type="evidence" value="ECO:0007669"/>
    <property type="project" value="InterPro"/>
</dbReference>
<dbReference type="GO" id="GO:0045087">
    <property type="term" value="P:innate immune response"/>
    <property type="evidence" value="ECO:0007669"/>
    <property type="project" value="UniProtKB-KW"/>
</dbReference>
<dbReference type="InterPro" id="IPR011029">
    <property type="entry name" value="DEATH-like_dom_sf"/>
</dbReference>
<keyword evidence="3" id="KW-0395">Inflammatory response</keyword>
<proteinExistence type="evidence at transcript level"/>
<reference evidence="5" key="5">
    <citation type="journal article" date="2002" name="Nature">
        <title>Analysis of the mouse transcriptome based on functional annotation of 60,770 full-length cDNAs.</title>
        <authorList>
            <consortium name="The FANTOM Consortium and the RIKEN Genome Exploration Research Group Phase I and II Team"/>
        </authorList>
    </citation>
    <scope>NUCLEOTIDE SEQUENCE</scope>
</reference>
<keyword evidence="2" id="KW-0391">Immunity</keyword>
<dbReference type="GO" id="GO:0043123">
    <property type="term" value="P:positive regulation of canonical NF-kappaB signal transduction"/>
    <property type="evidence" value="ECO:0007669"/>
    <property type="project" value="InterPro"/>
</dbReference>
<accession>Q8C1X0</accession>
<dbReference type="PANTHER" id="PTHR15079">
    <property type="entry name" value="MYD88"/>
    <property type="match status" value="1"/>
</dbReference>
<organism evidence="5">
    <name type="scientific">Mus musculus</name>
    <name type="common">Mouse</name>
    <dbReference type="NCBI Taxonomy" id="10090"/>
    <lineage>
        <taxon>Eukaryota</taxon>
        <taxon>Metazoa</taxon>
        <taxon>Chordata</taxon>
        <taxon>Craniata</taxon>
        <taxon>Vertebrata</taxon>
        <taxon>Euteleostomi</taxon>
        <taxon>Mammalia</taxon>
        <taxon>Eutheria</taxon>
        <taxon>Euarchontoglires</taxon>
        <taxon>Glires</taxon>
        <taxon>Rodentia</taxon>
        <taxon>Myomorpha</taxon>
        <taxon>Muroidea</taxon>
        <taxon>Muridae</taxon>
        <taxon>Murinae</taxon>
        <taxon>Mus</taxon>
        <taxon>Mus</taxon>
    </lineage>
</organism>
<dbReference type="Pfam" id="PF00531">
    <property type="entry name" value="Death"/>
    <property type="match status" value="1"/>
</dbReference>
<dbReference type="EMBL" id="AK090107">
    <property type="protein sequence ID" value="BAC41096.1"/>
    <property type="molecule type" value="mRNA"/>
</dbReference>
<dbReference type="PROSITE" id="PS50017">
    <property type="entry name" value="DEATH_DOMAIN"/>
    <property type="match status" value="1"/>
</dbReference>
<reference evidence="5" key="3">
    <citation type="journal article" date="2000" name="Genome Res.">
        <title>RIKEN integrated sequence analysis (RISA) system--384-format sequencing pipeline with 384 multicapillary sequencer.</title>
        <authorList>
            <person name="Shibata K."/>
            <person name="Itoh M."/>
            <person name="Aizawa K."/>
            <person name="Nagaoka S."/>
            <person name="Sasaki N."/>
            <person name="Carninci P."/>
            <person name="Konno H."/>
            <person name="Akiyama J."/>
            <person name="Nishi K."/>
            <person name="Kitsunai T."/>
            <person name="Tashiro H."/>
            <person name="Itoh M."/>
            <person name="Sumi N."/>
            <person name="Ishii Y."/>
            <person name="Nakamura S."/>
            <person name="Hazama M."/>
            <person name="Nishine T."/>
            <person name="Harada A."/>
            <person name="Yamamoto R."/>
            <person name="Matsumoto H."/>
            <person name="Sakaguchi S."/>
            <person name="Ikegami T."/>
            <person name="Kashiwagi K."/>
            <person name="Fujiwake S."/>
            <person name="Inoue K."/>
            <person name="Togawa Y."/>
            <person name="Izawa M."/>
            <person name="Ohara E."/>
            <person name="Watahiki M."/>
            <person name="Yoneda Y."/>
            <person name="Ishikawa T."/>
            <person name="Ozawa K."/>
            <person name="Tanaka T."/>
            <person name="Matsuura S."/>
            <person name="Kawai J."/>
            <person name="Okazaki Y."/>
            <person name="Muramatsu M."/>
            <person name="Inoue Y."/>
            <person name="Kira A."/>
            <person name="Hayashizaki Y."/>
        </authorList>
    </citation>
    <scope>NUCLEOTIDE SEQUENCE</scope>
</reference>